<organism evidence="1 2">
    <name type="scientific">Rhizophagus irregularis</name>
    <dbReference type="NCBI Taxonomy" id="588596"/>
    <lineage>
        <taxon>Eukaryota</taxon>
        <taxon>Fungi</taxon>
        <taxon>Fungi incertae sedis</taxon>
        <taxon>Mucoromycota</taxon>
        <taxon>Glomeromycotina</taxon>
        <taxon>Glomeromycetes</taxon>
        <taxon>Glomerales</taxon>
        <taxon>Glomeraceae</taxon>
        <taxon>Rhizophagus</taxon>
    </lineage>
</organism>
<sequence>MYFSIENWISPIKAETAAFLIALIIAFNVENVKIFTDSENVYRKYYNIVKENSIYGARKILKKENNIYMWALIRQMLVKDKIIVPTLIKITAHANNVYHNLLDKNIKEKYGDLDRVYSINVNYSNIDDINYVVIWNNIVIEKRLRHFIRQYTDVRNFEQFLNLQRNAKYRKNQIDWYITFEYLKEKEGALVTSLWTSKRRRKKMQKLIEEIPTIEHCKKSLFDLFKDWKCPRCEKKKETFNHVWRCKSQKKMMMLIIKNSFEFLFKEISDLNCYEIKKEEFLKFFQEKTYCILSEDTDNLTFIDVIKGLFPLDITKFLIDIKINKDHRMALSVSFLEYVYDETFKIWEDRCEVEIKKEKAFRINRAKKMSTK</sequence>
<dbReference type="VEuPathDB" id="FungiDB:RhiirFUN_016637"/>
<accession>A0A2N0NG75</accession>
<dbReference type="EMBL" id="LLXJ01007770">
    <property type="protein sequence ID" value="PKB93554.1"/>
    <property type="molecule type" value="Genomic_DNA"/>
</dbReference>
<name>A0A2N0NG75_9GLOM</name>
<dbReference type="SUPFAM" id="SSF53098">
    <property type="entry name" value="Ribonuclease H-like"/>
    <property type="match status" value="1"/>
</dbReference>
<proteinExistence type="predicted"/>
<dbReference type="AlphaFoldDB" id="A0A2N0NG75"/>
<comment type="caution">
    <text evidence="1">The sequence shown here is derived from an EMBL/GenBank/DDBJ whole genome shotgun (WGS) entry which is preliminary data.</text>
</comment>
<evidence type="ECO:0000313" key="2">
    <source>
        <dbReference type="Proteomes" id="UP000232722"/>
    </source>
</evidence>
<dbReference type="VEuPathDB" id="FungiDB:RhiirA1_522360"/>
<dbReference type="InterPro" id="IPR012337">
    <property type="entry name" value="RNaseH-like_sf"/>
</dbReference>
<reference evidence="1 2" key="1">
    <citation type="submission" date="2016-04" db="EMBL/GenBank/DDBJ databases">
        <title>Genome analyses suggest a sexual origin of heterokaryosis in a supposedly ancient asexual fungus.</title>
        <authorList>
            <person name="Ropars J."/>
            <person name="Sedzielewska K."/>
            <person name="Noel J."/>
            <person name="Charron P."/>
            <person name="Farinelli L."/>
            <person name="Marton T."/>
            <person name="Kruger M."/>
            <person name="Pelin A."/>
            <person name="Brachmann A."/>
            <person name="Corradi N."/>
        </authorList>
    </citation>
    <scope>NUCLEOTIDE SEQUENCE [LARGE SCALE GENOMIC DNA]</scope>
    <source>
        <strain evidence="1 2">A5</strain>
    </source>
</reference>
<dbReference type="Proteomes" id="UP000232722">
    <property type="component" value="Unassembled WGS sequence"/>
</dbReference>
<evidence type="ECO:0008006" key="3">
    <source>
        <dbReference type="Google" id="ProtNLM"/>
    </source>
</evidence>
<feature type="non-terminal residue" evidence="1">
    <location>
        <position position="372"/>
    </location>
</feature>
<protein>
    <recommendedName>
        <fullName evidence="3">RNase H type-1 domain-containing protein</fullName>
    </recommendedName>
</protein>
<dbReference type="VEuPathDB" id="FungiDB:FUN_000121"/>
<gene>
    <name evidence="1" type="ORF">RhiirA5_440966</name>
</gene>
<evidence type="ECO:0000313" key="1">
    <source>
        <dbReference type="EMBL" id="PKB93554.1"/>
    </source>
</evidence>
<reference evidence="1 2" key="2">
    <citation type="submission" date="2017-09" db="EMBL/GenBank/DDBJ databases">
        <title>Extensive intraspecific genome diversity in a model arbuscular mycorrhizal fungus.</title>
        <authorList>
            <person name="Chen E.C."/>
            <person name="Morin E."/>
            <person name="Beaudet D."/>
            <person name="Noel J."/>
            <person name="Ndikumana S."/>
            <person name="Charron P."/>
            <person name="St-Onge C."/>
            <person name="Giorgi J."/>
            <person name="Grigoriev I.V."/>
            <person name="Roux C."/>
            <person name="Martin F.M."/>
            <person name="Corradi N."/>
        </authorList>
    </citation>
    <scope>NUCLEOTIDE SEQUENCE [LARGE SCALE GENOMIC DNA]</scope>
    <source>
        <strain evidence="1 2">A5</strain>
    </source>
</reference>